<feature type="domain" description="Helicase C-terminal" evidence="19">
    <location>
        <begin position="218"/>
        <end position="362"/>
    </location>
</feature>
<keyword evidence="12" id="KW-0233">DNA recombination</keyword>
<dbReference type="SMART" id="SM00956">
    <property type="entry name" value="RQC"/>
    <property type="match status" value="1"/>
</dbReference>
<dbReference type="Pfam" id="PF14493">
    <property type="entry name" value="HTH_40"/>
    <property type="match status" value="1"/>
</dbReference>
<dbReference type="InterPro" id="IPR010997">
    <property type="entry name" value="HRDC-like_sf"/>
</dbReference>
<name>A0A5R9KVD2_9BACT</name>
<evidence type="ECO:0000259" key="17">
    <source>
        <dbReference type="PROSITE" id="PS50967"/>
    </source>
</evidence>
<dbReference type="CDD" id="cd17920">
    <property type="entry name" value="DEXHc_RecQ"/>
    <property type="match status" value="1"/>
</dbReference>
<evidence type="ECO:0000256" key="4">
    <source>
        <dbReference type="ARBA" id="ARBA00022723"/>
    </source>
</evidence>
<dbReference type="NCBIfam" id="TIGR00614">
    <property type="entry name" value="recQ_fam"/>
    <property type="match status" value="1"/>
</dbReference>
<dbReference type="GO" id="GO:0006281">
    <property type="term" value="P:DNA repair"/>
    <property type="evidence" value="ECO:0007669"/>
    <property type="project" value="UniProtKB-KW"/>
</dbReference>
<dbReference type="Pfam" id="PF09382">
    <property type="entry name" value="RQC"/>
    <property type="match status" value="1"/>
</dbReference>
<evidence type="ECO:0000256" key="1">
    <source>
        <dbReference type="ARBA" id="ARBA00001946"/>
    </source>
</evidence>
<dbReference type="Gene3D" id="1.10.10.10">
    <property type="entry name" value="Winged helix-like DNA-binding domain superfamily/Winged helix DNA-binding domain"/>
    <property type="match status" value="1"/>
</dbReference>
<dbReference type="InterPro" id="IPR002121">
    <property type="entry name" value="HRDC_dom"/>
</dbReference>
<evidence type="ECO:0000256" key="15">
    <source>
        <dbReference type="ARBA" id="ARBA00034617"/>
    </source>
</evidence>
<dbReference type="Gene3D" id="3.40.50.300">
    <property type="entry name" value="P-loop containing nucleotide triphosphate hydrolases"/>
    <property type="match status" value="2"/>
</dbReference>
<organism evidence="20 21">
    <name type="scientific">Dyadobacter luticola</name>
    <dbReference type="NCBI Taxonomy" id="1979387"/>
    <lineage>
        <taxon>Bacteria</taxon>
        <taxon>Pseudomonadati</taxon>
        <taxon>Bacteroidota</taxon>
        <taxon>Cytophagia</taxon>
        <taxon>Cytophagales</taxon>
        <taxon>Spirosomataceae</taxon>
        <taxon>Dyadobacter</taxon>
    </lineage>
</organism>
<dbReference type="SUPFAM" id="SSF52540">
    <property type="entry name" value="P-loop containing nucleoside triphosphate hydrolases"/>
    <property type="match status" value="1"/>
</dbReference>
<dbReference type="GO" id="GO:0009378">
    <property type="term" value="F:four-way junction helicase activity"/>
    <property type="evidence" value="ECO:0007669"/>
    <property type="project" value="TreeGrafter"/>
</dbReference>
<comment type="similarity">
    <text evidence="3">Belongs to the helicase family. RecQ subfamily.</text>
</comment>
<dbReference type="GO" id="GO:0043590">
    <property type="term" value="C:bacterial nucleoid"/>
    <property type="evidence" value="ECO:0007669"/>
    <property type="project" value="TreeGrafter"/>
</dbReference>
<dbReference type="GO" id="GO:0009432">
    <property type="term" value="P:SOS response"/>
    <property type="evidence" value="ECO:0007669"/>
    <property type="project" value="UniProtKB-UniRule"/>
</dbReference>
<evidence type="ECO:0000256" key="12">
    <source>
        <dbReference type="ARBA" id="ARBA00023172"/>
    </source>
</evidence>
<dbReference type="InterPro" id="IPR044876">
    <property type="entry name" value="HRDC_dom_sf"/>
</dbReference>
<comment type="cofactor">
    <cofactor evidence="1">
        <name>Mg(2+)</name>
        <dbReference type="ChEBI" id="CHEBI:18420"/>
    </cofactor>
</comment>
<dbReference type="OrthoDB" id="9763310at2"/>
<evidence type="ECO:0000259" key="18">
    <source>
        <dbReference type="PROSITE" id="PS51192"/>
    </source>
</evidence>
<keyword evidence="4" id="KW-0479">Metal-binding</keyword>
<dbReference type="SMART" id="SM00490">
    <property type="entry name" value="HELICc"/>
    <property type="match status" value="1"/>
</dbReference>
<evidence type="ECO:0000256" key="11">
    <source>
        <dbReference type="ARBA" id="ARBA00023125"/>
    </source>
</evidence>
<evidence type="ECO:0000313" key="21">
    <source>
        <dbReference type="Proteomes" id="UP000306402"/>
    </source>
</evidence>
<sequence>MTHEKLDVLKKYFGYDTFRPQQAEIIDTVMANKDCLVLMPTGGGKSVCFQIPAILKPGLTVVISPLIALMKDQVEALRGNGVNAAFLNSSLSSSEQDQILWQAKLGELKLLYIAPERLFSGSTFEFLKDWNVSLFAIDESHCISSWGHDFRPEYRQLNTLKQRFPDVPVIALTATADRVTRRDILKQLHIEHAETFISSFDRPNLSLSVLPGRKRLQQIQSFINKHENQAGIIYCLSRKGTETVAASLQSAGFKAEYYHAGLAADKRSKVQEKFLKDDIQIIVATIAFGMGIDKSNVRWVIHYNLPSNVESFYQEIGRAGRDGSAADTVLFYSYMDIITRQDMINNSDQSVEQKELLHAKLNRMKQYAEADICRRRILLSYFNEAVEKDCGNCDVCQNPRTRFDATIIAQKALSGIARTDQKVAMGMLIDILRGSRNRNILQFGYDKLPTFGAGHDLRGEEWSEYIGQLLNSGVMDIAYDEAHTFKLNPASWQVLRGERKVDLVKFIPLSERKAREEELAPKEKPKQEIIRDALFERLRILRKQMADALAVPPYVVFTDATLSEMAQKKPVSEAQMKAISGIGEERFRRYGETFIKEIVDFAKENTKPGTRVVKGLTFVETYDLYKEGYSVKVIAEKRNLNAVTIISHLVKLKEDGHDINLKSLIDDRAYQTIIKAAQELQIGKNDPLKPLFEQLNEQFDYGQLRLSLAILEEERERSF</sequence>
<accession>A0A5R9KVD2</accession>
<dbReference type="PROSITE" id="PS51192">
    <property type="entry name" value="HELICASE_ATP_BIND_1"/>
    <property type="match status" value="1"/>
</dbReference>
<dbReference type="EC" id="5.6.2.4" evidence="16"/>
<dbReference type="PANTHER" id="PTHR13710:SF105">
    <property type="entry name" value="ATP-DEPENDENT DNA HELICASE Q1"/>
    <property type="match status" value="1"/>
</dbReference>
<evidence type="ECO:0000256" key="16">
    <source>
        <dbReference type="NCBIfam" id="TIGR01389"/>
    </source>
</evidence>
<dbReference type="Gene3D" id="1.10.10.1390">
    <property type="entry name" value="ATP-dependent DNA helicase RecQ"/>
    <property type="match status" value="1"/>
</dbReference>
<evidence type="ECO:0000259" key="19">
    <source>
        <dbReference type="PROSITE" id="PS51194"/>
    </source>
</evidence>
<keyword evidence="11" id="KW-0238">DNA-binding</keyword>
<dbReference type="EMBL" id="VCEJ01000004">
    <property type="protein sequence ID" value="TLV00017.1"/>
    <property type="molecule type" value="Genomic_DNA"/>
</dbReference>
<reference evidence="20 21" key="1">
    <citation type="submission" date="2019-05" db="EMBL/GenBank/DDBJ databases">
        <authorList>
            <person name="Qu J.-H."/>
        </authorList>
    </citation>
    <scope>NUCLEOTIDE SEQUENCE [LARGE SCALE GENOMIC DNA]</scope>
    <source>
        <strain evidence="20 21">T17</strain>
    </source>
</reference>
<dbReference type="SMART" id="SM00341">
    <property type="entry name" value="HRDC"/>
    <property type="match status" value="1"/>
</dbReference>
<evidence type="ECO:0000256" key="14">
    <source>
        <dbReference type="ARBA" id="ARBA00023235"/>
    </source>
</evidence>
<dbReference type="InterPro" id="IPR018982">
    <property type="entry name" value="RQC_domain"/>
</dbReference>
<dbReference type="InterPro" id="IPR036388">
    <property type="entry name" value="WH-like_DNA-bd_sf"/>
</dbReference>
<dbReference type="RefSeq" id="WP_138365401.1">
    <property type="nucleotide sequence ID" value="NZ_VCEJ01000004.1"/>
</dbReference>
<dbReference type="GO" id="GO:0003677">
    <property type="term" value="F:DNA binding"/>
    <property type="evidence" value="ECO:0007669"/>
    <property type="project" value="UniProtKB-KW"/>
</dbReference>
<evidence type="ECO:0000256" key="5">
    <source>
        <dbReference type="ARBA" id="ARBA00022741"/>
    </source>
</evidence>
<dbReference type="GO" id="GO:0005737">
    <property type="term" value="C:cytoplasm"/>
    <property type="evidence" value="ECO:0007669"/>
    <property type="project" value="TreeGrafter"/>
</dbReference>
<dbReference type="GO" id="GO:0043138">
    <property type="term" value="F:3'-5' DNA helicase activity"/>
    <property type="evidence" value="ECO:0007669"/>
    <property type="project" value="UniProtKB-EC"/>
</dbReference>
<dbReference type="GO" id="GO:0006260">
    <property type="term" value="P:DNA replication"/>
    <property type="evidence" value="ECO:0007669"/>
    <property type="project" value="InterPro"/>
</dbReference>
<feature type="domain" description="HRDC" evidence="17">
    <location>
        <begin position="528"/>
        <end position="608"/>
    </location>
</feature>
<evidence type="ECO:0000256" key="10">
    <source>
        <dbReference type="ARBA" id="ARBA00022840"/>
    </source>
</evidence>
<keyword evidence="10" id="KW-0067">ATP-binding</keyword>
<dbReference type="PROSITE" id="PS50967">
    <property type="entry name" value="HRDC"/>
    <property type="match status" value="1"/>
</dbReference>
<dbReference type="InterPro" id="IPR004589">
    <property type="entry name" value="DNA_helicase_ATP-dep_RecQ"/>
</dbReference>
<keyword evidence="5" id="KW-0547">Nucleotide-binding</keyword>
<dbReference type="GO" id="GO:0030894">
    <property type="term" value="C:replisome"/>
    <property type="evidence" value="ECO:0007669"/>
    <property type="project" value="TreeGrafter"/>
</dbReference>
<dbReference type="SMART" id="SM00487">
    <property type="entry name" value="DEXDc"/>
    <property type="match status" value="1"/>
</dbReference>
<keyword evidence="6" id="KW-0227">DNA damage</keyword>
<keyword evidence="9" id="KW-0862">Zinc</keyword>
<dbReference type="InterPro" id="IPR014001">
    <property type="entry name" value="Helicase_ATP-bd"/>
</dbReference>
<feature type="domain" description="Helicase ATP-binding" evidence="18">
    <location>
        <begin position="26"/>
        <end position="194"/>
    </location>
</feature>
<comment type="cofactor">
    <cofactor evidence="2">
        <name>Zn(2+)</name>
        <dbReference type="ChEBI" id="CHEBI:29105"/>
    </cofactor>
</comment>
<evidence type="ECO:0000313" key="20">
    <source>
        <dbReference type="EMBL" id="TLV00017.1"/>
    </source>
</evidence>
<dbReference type="InterPro" id="IPR011545">
    <property type="entry name" value="DEAD/DEAH_box_helicase_dom"/>
</dbReference>
<dbReference type="Gene3D" id="1.10.150.80">
    <property type="entry name" value="HRDC domain"/>
    <property type="match status" value="1"/>
</dbReference>
<evidence type="ECO:0000256" key="6">
    <source>
        <dbReference type="ARBA" id="ARBA00022763"/>
    </source>
</evidence>
<dbReference type="FunFam" id="3.40.50.300:FF:000156">
    <property type="entry name" value="ATP-dependent DNA helicase recQ"/>
    <property type="match status" value="1"/>
</dbReference>
<dbReference type="PANTHER" id="PTHR13710">
    <property type="entry name" value="DNA HELICASE RECQ FAMILY MEMBER"/>
    <property type="match status" value="1"/>
</dbReference>
<dbReference type="CDD" id="cd18794">
    <property type="entry name" value="SF2_C_RecQ"/>
    <property type="match status" value="1"/>
</dbReference>
<keyword evidence="13" id="KW-0234">DNA repair</keyword>
<dbReference type="SUPFAM" id="SSF46785">
    <property type="entry name" value="Winged helix' DNA-binding domain"/>
    <property type="match status" value="1"/>
</dbReference>
<dbReference type="Pfam" id="PF00271">
    <property type="entry name" value="Helicase_C"/>
    <property type="match status" value="1"/>
</dbReference>
<gene>
    <name evidence="20" type="primary">recQ</name>
    <name evidence="20" type="ORF">FEN17_10915</name>
</gene>
<proteinExistence type="inferred from homology"/>
<protein>
    <recommendedName>
        <fullName evidence="16">DNA helicase RecQ</fullName>
        <ecNumber evidence="16">5.6.2.4</ecNumber>
    </recommendedName>
</protein>
<dbReference type="InterPro" id="IPR029491">
    <property type="entry name" value="Helicase_HTH"/>
</dbReference>
<dbReference type="GO" id="GO:0006310">
    <property type="term" value="P:DNA recombination"/>
    <property type="evidence" value="ECO:0007669"/>
    <property type="project" value="UniProtKB-UniRule"/>
</dbReference>
<dbReference type="Pfam" id="PF00270">
    <property type="entry name" value="DEAD"/>
    <property type="match status" value="1"/>
</dbReference>
<dbReference type="InterPro" id="IPR006293">
    <property type="entry name" value="DNA_helicase_ATP-dep_RecQ_bac"/>
</dbReference>
<dbReference type="NCBIfam" id="TIGR01389">
    <property type="entry name" value="recQ"/>
    <property type="match status" value="1"/>
</dbReference>
<keyword evidence="7 20" id="KW-0378">Hydrolase</keyword>
<comment type="catalytic activity">
    <reaction evidence="15">
        <text>Couples ATP hydrolysis with the unwinding of duplex DNA by translocating in the 3'-5' direction.</text>
        <dbReference type="EC" id="5.6.2.4"/>
    </reaction>
</comment>
<dbReference type="InterPro" id="IPR001650">
    <property type="entry name" value="Helicase_C-like"/>
</dbReference>
<dbReference type="SUPFAM" id="SSF47819">
    <property type="entry name" value="HRDC-like"/>
    <property type="match status" value="1"/>
</dbReference>
<dbReference type="GO" id="GO:0005524">
    <property type="term" value="F:ATP binding"/>
    <property type="evidence" value="ECO:0007669"/>
    <property type="project" value="UniProtKB-KW"/>
</dbReference>
<comment type="caution">
    <text evidence="20">The sequence shown here is derived from an EMBL/GenBank/DDBJ whole genome shotgun (WGS) entry which is preliminary data.</text>
</comment>
<dbReference type="GO" id="GO:0046872">
    <property type="term" value="F:metal ion binding"/>
    <property type="evidence" value="ECO:0007669"/>
    <property type="project" value="UniProtKB-KW"/>
</dbReference>
<evidence type="ECO:0000256" key="9">
    <source>
        <dbReference type="ARBA" id="ARBA00022833"/>
    </source>
</evidence>
<dbReference type="FunFam" id="3.40.50.300:FF:000296">
    <property type="entry name" value="ATP-dependent DNA helicase RecQ"/>
    <property type="match status" value="1"/>
</dbReference>
<evidence type="ECO:0000256" key="8">
    <source>
        <dbReference type="ARBA" id="ARBA00022806"/>
    </source>
</evidence>
<evidence type="ECO:0000256" key="3">
    <source>
        <dbReference type="ARBA" id="ARBA00005446"/>
    </source>
</evidence>
<dbReference type="InterPro" id="IPR036390">
    <property type="entry name" value="WH_DNA-bd_sf"/>
</dbReference>
<dbReference type="GO" id="GO:0016787">
    <property type="term" value="F:hydrolase activity"/>
    <property type="evidence" value="ECO:0007669"/>
    <property type="project" value="UniProtKB-KW"/>
</dbReference>
<keyword evidence="14" id="KW-0413">Isomerase</keyword>
<dbReference type="AlphaFoldDB" id="A0A5R9KVD2"/>
<dbReference type="InterPro" id="IPR032284">
    <property type="entry name" value="RecQ_Zn-bd"/>
</dbReference>
<evidence type="ECO:0000256" key="7">
    <source>
        <dbReference type="ARBA" id="ARBA00022801"/>
    </source>
</evidence>
<dbReference type="Proteomes" id="UP000306402">
    <property type="component" value="Unassembled WGS sequence"/>
</dbReference>
<keyword evidence="21" id="KW-1185">Reference proteome</keyword>
<keyword evidence="8 20" id="KW-0347">Helicase</keyword>
<dbReference type="PROSITE" id="PS51194">
    <property type="entry name" value="HELICASE_CTER"/>
    <property type="match status" value="1"/>
</dbReference>
<evidence type="ECO:0000256" key="2">
    <source>
        <dbReference type="ARBA" id="ARBA00001947"/>
    </source>
</evidence>
<dbReference type="Pfam" id="PF00570">
    <property type="entry name" value="HRDC"/>
    <property type="match status" value="1"/>
</dbReference>
<dbReference type="Pfam" id="PF16124">
    <property type="entry name" value="RecQ_Zn_bind"/>
    <property type="match status" value="1"/>
</dbReference>
<evidence type="ECO:0000256" key="13">
    <source>
        <dbReference type="ARBA" id="ARBA00023204"/>
    </source>
</evidence>
<dbReference type="InterPro" id="IPR027417">
    <property type="entry name" value="P-loop_NTPase"/>
</dbReference>